<evidence type="ECO:0000313" key="1">
    <source>
        <dbReference type="EMBL" id="QDF18719.1"/>
    </source>
</evidence>
<proteinExistence type="predicted"/>
<dbReference type="KEGG" id="vg:64766252"/>
<dbReference type="RefSeq" id="YP_010059021.1">
    <property type="nucleotide sequence ID" value="NC_054723.1"/>
</dbReference>
<dbReference type="EMBL" id="MK977695">
    <property type="protein sequence ID" value="QDF18719.1"/>
    <property type="molecule type" value="Genomic_DNA"/>
</dbReference>
<accession>A0A4Y6ESG8</accession>
<dbReference type="Proteomes" id="UP000318375">
    <property type="component" value="Segment"/>
</dbReference>
<protein>
    <submittedName>
        <fullName evidence="1">Uncharacterized protein</fullName>
    </submittedName>
</protein>
<reference evidence="1 2" key="1">
    <citation type="submission" date="2019-05" db="EMBL/GenBank/DDBJ databases">
        <authorList>
            <person name="Pope W.H."/>
            <person name="Garlena R.A."/>
            <person name="Russell D.A."/>
            <person name="Jacobs-Sera D."/>
            <person name="Hatfull G.F."/>
        </authorList>
    </citation>
    <scope>NUCLEOTIDE SEQUENCE [LARGE SCALE GENOMIC DNA]</scope>
</reference>
<organism evidence="1 2">
    <name type="scientific">Gordonia phage Pupper</name>
    <dbReference type="NCBI Taxonomy" id="2571249"/>
    <lineage>
        <taxon>Viruses</taxon>
        <taxon>Duplodnaviria</taxon>
        <taxon>Heunggongvirae</taxon>
        <taxon>Uroviricota</taxon>
        <taxon>Caudoviricetes</taxon>
        <taxon>Puppervirus</taxon>
        <taxon>Puppervirus Pupper</taxon>
    </lineage>
</organism>
<gene>
    <name evidence="1" type="primary">233</name>
    <name evidence="1" type="ORF">SEA_PUPPER_233</name>
</gene>
<sequence>MSMQEASNTLSDLLLEVSEIADTPHVAIELNPYGCHVRGYDADPDYNADAELVVSRSRVILDDLAMGRKAQAVSQVIEECCEQLRAVLEQRRLSS</sequence>
<keyword evidence="2" id="KW-1185">Reference proteome</keyword>
<dbReference type="GeneID" id="64766252"/>
<evidence type="ECO:0000313" key="2">
    <source>
        <dbReference type="Proteomes" id="UP000318375"/>
    </source>
</evidence>
<name>A0A4Y6ESG8_9CAUD</name>